<dbReference type="GO" id="GO:0005524">
    <property type="term" value="F:ATP binding"/>
    <property type="evidence" value="ECO:0007669"/>
    <property type="project" value="UniProtKB-KW"/>
</dbReference>
<evidence type="ECO:0000256" key="1">
    <source>
        <dbReference type="ARBA" id="ARBA00022741"/>
    </source>
</evidence>
<dbReference type="GO" id="GO:0009898">
    <property type="term" value="C:cytoplasmic side of plasma membrane"/>
    <property type="evidence" value="ECO:0007669"/>
    <property type="project" value="TreeGrafter"/>
</dbReference>
<keyword evidence="2" id="KW-0067">ATP-binding</keyword>
<dbReference type="GO" id="GO:0005829">
    <property type="term" value="C:cytosol"/>
    <property type="evidence" value="ECO:0007669"/>
    <property type="project" value="TreeGrafter"/>
</dbReference>
<name>A0A0L6W458_9FIRM</name>
<protein>
    <recommendedName>
        <fullName evidence="5">Cobyrinic acid ac-diamide synthase</fullName>
    </recommendedName>
</protein>
<proteinExistence type="predicted"/>
<dbReference type="PANTHER" id="PTHR43384">
    <property type="entry name" value="SEPTUM SITE-DETERMINING PROTEIN MIND HOMOLOG, CHLOROPLASTIC-RELATED"/>
    <property type="match status" value="1"/>
</dbReference>
<dbReference type="InterPro" id="IPR027417">
    <property type="entry name" value="P-loop_NTPase"/>
</dbReference>
<evidence type="ECO:0000313" key="3">
    <source>
        <dbReference type="EMBL" id="KNZ70362.1"/>
    </source>
</evidence>
<dbReference type="EMBL" id="LGTE01000004">
    <property type="protein sequence ID" value="KNZ70362.1"/>
    <property type="molecule type" value="Genomic_DNA"/>
</dbReference>
<reference evidence="4" key="1">
    <citation type="submission" date="2015-07" db="EMBL/GenBank/DDBJ databases">
        <title>Complete Genome of Thermincola ferriacetica strain Z-0001T.</title>
        <authorList>
            <person name="Lusk B."/>
            <person name="Badalamenti J.P."/>
            <person name="Parameswaran P."/>
            <person name="Bond D.R."/>
            <person name="Torres C.I."/>
        </authorList>
    </citation>
    <scope>NUCLEOTIDE SEQUENCE [LARGE SCALE GENOMIC DNA]</scope>
    <source>
        <strain evidence="4">Z-0001</strain>
    </source>
</reference>
<keyword evidence="4" id="KW-1185">Reference proteome</keyword>
<dbReference type="GO" id="GO:0016887">
    <property type="term" value="F:ATP hydrolysis activity"/>
    <property type="evidence" value="ECO:0007669"/>
    <property type="project" value="TreeGrafter"/>
</dbReference>
<dbReference type="Pfam" id="PF10609">
    <property type="entry name" value="ParA"/>
    <property type="match status" value="1"/>
</dbReference>
<sequence>MLITTMSAVGGVGKTSLTLALAEEASRRGISTCVVDMDFSPGTMHALFDLDRYRSITDAAGNPEKAVEYVQVPAGKTYGVLSGGLPHAADVMTKPITETMLQTLLQNFQLVIVDTSSQPTEGSLTAVQKSNTTLFVITPERYTGIRGAILLDYIKSYGIVNSNRFEVVINNCRPGKKQKYVDIMKAPVSVVVPYLKNHSPDKRTMLPYVSGVVDAWFPNTMKPGSWSFGKSGFLSRLKFWA</sequence>
<dbReference type="InterPro" id="IPR050625">
    <property type="entry name" value="ParA/MinD_ATPase"/>
</dbReference>
<comment type="caution">
    <text evidence="3">The sequence shown here is derived from an EMBL/GenBank/DDBJ whole genome shotgun (WGS) entry which is preliminary data.</text>
</comment>
<dbReference type="AlphaFoldDB" id="A0A0L6W458"/>
<dbReference type="InterPro" id="IPR033756">
    <property type="entry name" value="YlxH/NBP35"/>
</dbReference>
<evidence type="ECO:0000256" key="2">
    <source>
        <dbReference type="ARBA" id="ARBA00022840"/>
    </source>
</evidence>
<gene>
    <name evidence="3" type="ORF">Tfer_0923</name>
</gene>
<dbReference type="Gene3D" id="3.40.50.300">
    <property type="entry name" value="P-loop containing nucleotide triphosphate hydrolases"/>
    <property type="match status" value="1"/>
</dbReference>
<dbReference type="SUPFAM" id="SSF52540">
    <property type="entry name" value="P-loop containing nucleoside triphosphate hydrolases"/>
    <property type="match status" value="1"/>
</dbReference>
<evidence type="ECO:0008006" key="5">
    <source>
        <dbReference type="Google" id="ProtNLM"/>
    </source>
</evidence>
<evidence type="ECO:0000313" key="4">
    <source>
        <dbReference type="Proteomes" id="UP000037175"/>
    </source>
</evidence>
<keyword evidence="1" id="KW-0547">Nucleotide-binding</keyword>
<dbReference type="GO" id="GO:0051782">
    <property type="term" value="P:negative regulation of cell division"/>
    <property type="evidence" value="ECO:0007669"/>
    <property type="project" value="TreeGrafter"/>
</dbReference>
<dbReference type="PANTHER" id="PTHR43384:SF6">
    <property type="entry name" value="SEPTUM SITE-DETERMINING PROTEIN MIND HOMOLOG, CHLOROPLASTIC"/>
    <property type="match status" value="1"/>
</dbReference>
<accession>A0A0L6W458</accession>
<organism evidence="3 4">
    <name type="scientific">Thermincola ferriacetica</name>
    <dbReference type="NCBI Taxonomy" id="281456"/>
    <lineage>
        <taxon>Bacteria</taxon>
        <taxon>Bacillati</taxon>
        <taxon>Bacillota</taxon>
        <taxon>Clostridia</taxon>
        <taxon>Eubacteriales</taxon>
        <taxon>Thermincolaceae</taxon>
        <taxon>Thermincola</taxon>
    </lineage>
</organism>
<dbReference type="Proteomes" id="UP000037175">
    <property type="component" value="Unassembled WGS sequence"/>
</dbReference>
<dbReference type="RefSeq" id="WP_052217072.1">
    <property type="nucleotide sequence ID" value="NZ_LGTE01000004.1"/>
</dbReference>